<dbReference type="OrthoDB" id="7873617at2"/>
<evidence type="ECO:0000313" key="6">
    <source>
        <dbReference type="Proteomes" id="UP000199054"/>
    </source>
</evidence>
<keyword evidence="3" id="KW-0057">Aromatic amino acid biosynthesis</keyword>
<dbReference type="RefSeq" id="WP_090610537.1">
    <property type="nucleotide sequence ID" value="NZ_CP067125.1"/>
</dbReference>
<dbReference type="AlphaFoldDB" id="A0A1H8F3V1"/>
<protein>
    <submittedName>
        <fullName evidence="5">Shikimate dehydrogenase</fullName>
    </submittedName>
</protein>
<evidence type="ECO:0000259" key="4">
    <source>
        <dbReference type="Pfam" id="PF08501"/>
    </source>
</evidence>
<evidence type="ECO:0000256" key="3">
    <source>
        <dbReference type="ARBA" id="ARBA00023141"/>
    </source>
</evidence>
<dbReference type="GO" id="GO:0005829">
    <property type="term" value="C:cytosol"/>
    <property type="evidence" value="ECO:0007669"/>
    <property type="project" value="TreeGrafter"/>
</dbReference>
<dbReference type="GO" id="GO:0019632">
    <property type="term" value="P:shikimate metabolic process"/>
    <property type="evidence" value="ECO:0007669"/>
    <property type="project" value="TreeGrafter"/>
</dbReference>
<dbReference type="GO" id="GO:0050661">
    <property type="term" value="F:NADP binding"/>
    <property type="evidence" value="ECO:0007669"/>
    <property type="project" value="TreeGrafter"/>
</dbReference>
<dbReference type="Proteomes" id="UP000199054">
    <property type="component" value="Unassembled WGS sequence"/>
</dbReference>
<dbReference type="GO" id="GO:0009423">
    <property type="term" value="P:chorismate biosynthetic process"/>
    <property type="evidence" value="ECO:0007669"/>
    <property type="project" value="TreeGrafter"/>
</dbReference>
<evidence type="ECO:0000313" key="5">
    <source>
        <dbReference type="EMBL" id="SEN26379.1"/>
    </source>
</evidence>
<evidence type="ECO:0000256" key="1">
    <source>
        <dbReference type="ARBA" id="ARBA00004871"/>
    </source>
</evidence>
<keyword evidence="6" id="KW-1185">Reference proteome</keyword>
<dbReference type="EMBL" id="FODE01000003">
    <property type="protein sequence ID" value="SEN26379.1"/>
    <property type="molecule type" value="Genomic_DNA"/>
</dbReference>
<dbReference type="PANTHER" id="PTHR21089:SF1">
    <property type="entry name" value="BIFUNCTIONAL 3-DEHYDROQUINATE DEHYDRATASE_SHIKIMATE DEHYDROGENASE, CHLOROPLASTIC"/>
    <property type="match status" value="1"/>
</dbReference>
<dbReference type="InterPro" id="IPR013708">
    <property type="entry name" value="Shikimate_DH-bd_N"/>
</dbReference>
<name>A0A1H8F3V1_9RHOB</name>
<dbReference type="PANTHER" id="PTHR21089">
    <property type="entry name" value="SHIKIMATE DEHYDROGENASE"/>
    <property type="match status" value="1"/>
</dbReference>
<reference evidence="5 6" key="1">
    <citation type="submission" date="2016-10" db="EMBL/GenBank/DDBJ databases">
        <authorList>
            <person name="de Groot N.N."/>
        </authorList>
    </citation>
    <scope>NUCLEOTIDE SEQUENCE [LARGE SCALE GENOMIC DNA]</scope>
    <source>
        <strain evidence="5 6">DSM 8512</strain>
    </source>
</reference>
<dbReference type="Gene3D" id="3.40.50.10860">
    <property type="entry name" value="Leucine Dehydrogenase, chain A, domain 1"/>
    <property type="match status" value="1"/>
</dbReference>
<dbReference type="SUPFAM" id="SSF53223">
    <property type="entry name" value="Aminoacid dehydrogenase-like, N-terminal domain"/>
    <property type="match status" value="1"/>
</dbReference>
<dbReference type="Gene3D" id="3.40.50.720">
    <property type="entry name" value="NAD(P)-binding Rossmann-like Domain"/>
    <property type="match status" value="1"/>
</dbReference>
<keyword evidence="3" id="KW-0028">Amino-acid biosynthesis</keyword>
<accession>A0A1H8F3V1</accession>
<keyword evidence="2" id="KW-0560">Oxidoreductase</keyword>
<dbReference type="InterPro" id="IPR022893">
    <property type="entry name" value="Shikimate_DH_fam"/>
</dbReference>
<dbReference type="GO" id="GO:0004764">
    <property type="term" value="F:shikimate 3-dehydrogenase (NADP+) activity"/>
    <property type="evidence" value="ECO:0007669"/>
    <property type="project" value="InterPro"/>
</dbReference>
<dbReference type="GO" id="GO:0009073">
    <property type="term" value="P:aromatic amino acid family biosynthetic process"/>
    <property type="evidence" value="ECO:0007669"/>
    <property type="project" value="UniProtKB-KW"/>
</dbReference>
<evidence type="ECO:0000256" key="2">
    <source>
        <dbReference type="ARBA" id="ARBA00023002"/>
    </source>
</evidence>
<dbReference type="InterPro" id="IPR046346">
    <property type="entry name" value="Aminoacid_DH-like_N_sf"/>
</dbReference>
<proteinExistence type="predicted"/>
<dbReference type="InterPro" id="IPR036291">
    <property type="entry name" value="NAD(P)-bd_dom_sf"/>
</dbReference>
<dbReference type="SUPFAM" id="SSF51735">
    <property type="entry name" value="NAD(P)-binding Rossmann-fold domains"/>
    <property type="match status" value="1"/>
</dbReference>
<dbReference type="STRING" id="34002.SAMN04489859_1003143"/>
<organism evidence="5 6">
    <name type="scientific">Paracoccus alcaliphilus</name>
    <dbReference type="NCBI Taxonomy" id="34002"/>
    <lineage>
        <taxon>Bacteria</taxon>
        <taxon>Pseudomonadati</taxon>
        <taxon>Pseudomonadota</taxon>
        <taxon>Alphaproteobacteria</taxon>
        <taxon>Rhodobacterales</taxon>
        <taxon>Paracoccaceae</taxon>
        <taxon>Paracoccus</taxon>
    </lineage>
</organism>
<sequence>MQLDGETRLIPILGDPIAQVKSPALLSQSLAGRGVNAIVPPLHVRPADFAAVVEGLKRIGNVDGLVITVPHKFAAAGICDRLSDRAAFIGAANILRREADGAWLGDHCDGQGYVAGIRAQGGQIEGRTVLLIGAGGAGSAIAYEFLDQGAASLAVHDADQTRRDDLIARLTARFPGRVSLGSARPDGFDIIANATPMGMNPTDPLPADPAGLHPKQFVADCVTRPEVTPLIAQARAAGCGTMTGLGMFNGVAERMVAFFAD</sequence>
<comment type="pathway">
    <text evidence="1">Metabolic intermediate biosynthesis; chorismate biosynthesis; chorismate from D-erythrose 4-phosphate and phosphoenolpyruvate: step 4/7.</text>
</comment>
<dbReference type="Pfam" id="PF08501">
    <property type="entry name" value="Shikimate_dh_N"/>
    <property type="match status" value="1"/>
</dbReference>
<feature type="domain" description="Shikimate dehydrogenase substrate binding N-terminal" evidence="4">
    <location>
        <begin position="12"/>
        <end position="94"/>
    </location>
</feature>
<gene>
    <name evidence="5" type="ORF">SAMN04489859_1003143</name>
</gene>